<dbReference type="WBParaSite" id="EN70_1372">
    <property type="protein sequence ID" value="EN70_1372"/>
    <property type="gene ID" value="EN70_1372"/>
</dbReference>
<dbReference type="InterPro" id="IPR016187">
    <property type="entry name" value="CTDL_fold"/>
</dbReference>
<name>A0A1I7VDQ6_LOALO</name>
<dbReference type="SUPFAM" id="SSF56436">
    <property type="entry name" value="C-type lectin-like"/>
    <property type="match status" value="2"/>
</dbReference>
<protein>
    <submittedName>
        <fullName evidence="3">C-type lectin domain-containing protein</fullName>
    </submittedName>
</protein>
<feature type="domain" description="C-type lectin" evidence="1">
    <location>
        <begin position="50"/>
        <end position="197"/>
    </location>
</feature>
<dbReference type="Proteomes" id="UP000095285">
    <property type="component" value="Unassembled WGS sequence"/>
</dbReference>
<feature type="domain" description="C-type lectin" evidence="1">
    <location>
        <begin position="232"/>
        <end position="352"/>
    </location>
</feature>
<reference evidence="3" key="2">
    <citation type="submission" date="2016-11" db="UniProtKB">
        <authorList>
            <consortium name="WormBaseParasite"/>
        </authorList>
    </citation>
    <scope>IDENTIFICATION</scope>
</reference>
<dbReference type="CDD" id="cd00037">
    <property type="entry name" value="CLECT"/>
    <property type="match status" value="2"/>
</dbReference>
<dbReference type="SMART" id="SM00034">
    <property type="entry name" value="CLECT"/>
    <property type="match status" value="2"/>
</dbReference>
<organism evidence="2 3">
    <name type="scientific">Loa loa</name>
    <name type="common">Eye worm</name>
    <name type="synonym">Filaria loa</name>
    <dbReference type="NCBI Taxonomy" id="7209"/>
    <lineage>
        <taxon>Eukaryota</taxon>
        <taxon>Metazoa</taxon>
        <taxon>Ecdysozoa</taxon>
        <taxon>Nematoda</taxon>
        <taxon>Chromadorea</taxon>
        <taxon>Rhabditida</taxon>
        <taxon>Spirurina</taxon>
        <taxon>Spiruromorpha</taxon>
        <taxon>Filarioidea</taxon>
        <taxon>Onchocercidae</taxon>
        <taxon>Loa</taxon>
    </lineage>
</organism>
<evidence type="ECO:0000313" key="3">
    <source>
        <dbReference type="WBParaSite" id="EN70_1372"/>
    </source>
</evidence>
<accession>A0A1I7VDQ6</accession>
<dbReference type="Gene3D" id="3.10.100.10">
    <property type="entry name" value="Mannose-Binding Protein A, subunit A"/>
    <property type="match status" value="2"/>
</dbReference>
<dbReference type="InterPro" id="IPR050111">
    <property type="entry name" value="C-type_lectin/snaclec_domain"/>
</dbReference>
<dbReference type="PROSITE" id="PS50041">
    <property type="entry name" value="C_TYPE_LECTIN_2"/>
    <property type="match status" value="2"/>
</dbReference>
<dbReference type="InterPro" id="IPR001304">
    <property type="entry name" value="C-type_lectin-like"/>
</dbReference>
<proteinExistence type="predicted"/>
<evidence type="ECO:0000259" key="1">
    <source>
        <dbReference type="PROSITE" id="PS50041"/>
    </source>
</evidence>
<keyword evidence="2" id="KW-1185">Reference proteome</keyword>
<dbReference type="PANTHER" id="PTHR22803">
    <property type="entry name" value="MANNOSE, PHOSPHOLIPASE, LECTIN RECEPTOR RELATED"/>
    <property type="match status" value="1"/>
</dbReference>
<reference evidence="2" key="1">
    <citation type="submission" date="2012-04" db="EMBL/GenBank/DDBJ databases">
        <title>The Genome Sequence of Loa loa.</title>
        <authorList>
            <consortium name="The Broad Institute Genome Sequencing Platform"/>
            <consortium name="Broad Institute Genome Sequencing Center for Infectious Disease"/>
            <person name="Nutman T.B."/>
            <person name="Fink D.L."/>
            <person name="Russ C."/>
            <person name="Young S."/>
            <person name="Zeng Q."/>
            <person name="Gargeya S."/>
            <person name="Alvarado L."/>
            <person name="Berlin A."/>
            <person name="Chapman S.B."/>
            <person name="Chen Z."/>
            <person name="Freedman E."/>
            <person name="Gellesch M."/>
            <person name="Goldberg J."/>
            <person name="Griggs A."/>
            <person name="Gujja S."/>
            <person name="Heilman E.R."/>
            <person name="Heiman D."/>
            <person name="Howarth C."/>
            <person name="Mehta T."/>
            <person name="Neiman D."/>
            <person name="Pearson M."/>
            <person name="Roberts A."/>
            <person name="Saif S."/>
            <person name="Shea T."/>
            <person name="Shenoy N."/>
            <person name="Sisk P."/>
            <person name="Stolte C."/>
            <person name="Sykes S."/>
            <person name="White J."/>
            <person name="Yandava C."/>
            <person name="Haas B."/>
            <person name="Henn M.R."/>
            <person name="Nusbaum C."/>
            <person name="Birren B."/>
        </authorList>
    </citation>
    <scope>NUCLEOTIDE SEQUENCE [LARGE SCALE GENOMIC DNA]</scope>
</reference>
<dbReference type="Pfam" id="PF00059">
    <property type="entry name" value="Lectin_C"/>
    <property type="match status" value="2"/>
</dbReference>
<sequence>MFRSPKDQFPNDGVIVAEEEVKVAENENNELTEEFPCGKDPLFCPLKTNQGTVCYRLQTEPFYWEQAVKECDAKHQSDLISIHSKEEANFIYEMVQLQPSISGEKKYWIGLHRRNARSQYEWSDGSSLDYLVERLSNEDPDEERGVCVAIQFNISNKLLQKQSLYNLFGIPIQMSRKVPAYFWTHQRCDNRHLSICRKPGFDYHARSELSAKEERRLIKQNNWECSNGYKLFRGMCYKLYGTNANGVTFSEAIQRCKIDKANLVSLTDIYENGFVTSMLQNLNSNAWIGMDMTDGRVRWLDGEPLKLIRFGPDNRVIRIGGDRHIYQNVGQAGFSNEACVALDATNMIGYWDIIFNKTSKLYLFSA</sequence>
<dbReference type="AlphaFoldDB" id="A0A1I7VDQ6"/>
<evidence type="ECO:0000313" key="2">
    <source>
        <dbReference type="Proteomes" id="UP000095285"/>
    </source>
</evidence>
<dbReference type="InterPro" id="IPR016186">
    <property type="entry name" value="C-type_lectin-like/link_sf"/>
</dbReference>